<organism evidence="2 3">
    <name type="scientific">Dactylosporangium cerinum</name>
    <dbReference type="NCBI Taxonomy" id="1434730"/>
    <lineage>
        <taxon>Bacteria</taxon>
        <taxon>Bacillati</taxon>
        <taxon>Actinomycetota</taxon>
        <taxon>Actinomycetes</taxon>
        <taxon>Micromonosporales</taxon>
        <taxon>Micromonosporaceae</taxon>
        <taxon>Dactylosporangium</taxon>
    </lineage>
</organism>
<keyword evidence="3" id="KW-1185">Reference proteome</keyword>
<gene>
    <name evidence="2" type="ORF">ACFPIJ_27325</name>
</gene>
<dbReference type="EMBL" id="JBHSIU010000037">
    <property type="protein sequence ID" value="MFC5001535.1"/>
    <property type="molecule type" value="Genomic_DNA"/>
</dbReference>
<dbReference type="RefSeq" id="WP_380119159.1">
    <property type="nucleotide sequence ID" value="NZ_JBHSIU010000037.1"/>
</dbReference>
<keyword evidence="1" id="KW-1133">Transmembrane helix</keyword>
<dbReference type="InterPro" id="IPR047789">
    <property type="entry name" value="CU044_5270-like"/>
</dbReference>
<evidence type="ECO:0000313" key="3">
    <source>
        <dbReference type="Proteomes" id="UP001595912"/>
    </source>
</evidence>
<comment type="caution">
    <text evidence="2">The sequence shown here is derived from an EMBL/GenBank/DDBJ whole genome shotgun (WGS) entry which is preliminary data.</text>
</comment>
<reference evidence="3" key="1">
    <citation type="journal article" date="2019" name="Int. J. Syst. Evol. Microbiol.">
        <title>The Global Catalogue of Microorganisms (GCM) 10K type strain sequencing project: providing services to taxonomists for standard genome sequencing and annotation.</title>
        <authorList>
            <consortium name="The Broad Institute Genomics Platform"/>
            <consortium name="The Broad Institute Genome Sequencing Center for Infectious Disease"/>
            <person name="Wu L."/>
            <person name="Ma J."/>
        </authorList>
    </citation>
    <scope>NUCLEOTIDE SEQUENCE [LARGE SCALE GENOMIC DNA]</scope>
    <source>
        <strain evidence="3">CGMCC 4.7152</strain>
    </source>
</reference>
<dbReference type="Proteomes" id="UP001595912">
    <property type="component" value="Unassembled WGS sequence"/>
</dbReference>
<feature type="transmembrane region" description="Helical" evidence="1">
    <location>
        <begin position="44"/>
        <end position="63"/>
    </location>
</feature>
<proteinExistence type="predicted"/>
<protein>
    <submittedName>
        <fullName evidence="2">CU044_5270 family protein</fullName>
    </submittedName>
</protein>
<keyword evidence="1" id="KW-0472">Membrane</keyword>
<dbReference type="NCBIfam" id="NF038083">
    <property type="entry name" value="CU044_5270_fam"/>
    <property type="match status" value="1"/>
</dbReference>
<accession>A0ABV9W108</accession>
<name>A0ABV9W108_9ACTN</name>
<evidence type="ECO:0000256" key="1">
    <source>
        <dbReference type="SAM" id="Phobius"/>
    </source>
</evidence>
<sequence>MRQLREFRGEVPELSGEELTGAERSFVTMLRTERAVRPRSRRPLLAVTGLATAAAGVAVAVLLTTTTPAKPPAGVAAGPSSTAPAVTLKPVSVAEVLDLAAAAAPGVTPGPGQFVVTESVVQDQMFFGDDGRYLYRAKRTTWISSDNTKKGAIRSENLEPLPFPGRAVPTGAPAAGSVDEHMLCPVKGDVARQDYAYYATLPADAQGMLTYFRKFPGGGADKNYYAWKAGTELAGAAMPMAQHKAVFQALKLVPGAQLVGDAQDAAGRAGVAVGYVYNGLRFELIFDPVTFGYLGSRSVVVDAAQAGAPAGTQLAATAQLSVTVSDQAPAVKPGPKQQTCG</sequence>
<keyword evidence="1" id="KW-0812">Transmembrane</keyword>
<evidence type="ECO:0000313" key="2">
    <source>
        <dbReference type="EMBL" id="MFC5001535.1"/>
    </source>
</evidence>